<name>A0A0W8FY22_9ZZZZ</name>
<protein>
    <submittedName>
        <fullName evidence="1">Uncharacterized protein</fullName>
    </submittedName>
</protein>
<evidence type="ECO:0000313" key="1">
    <source>
        <dbReference type="EMBL" id="KUG25831.1"/>
    </source>
</evidence>
<gene>
    <name evidence="1" type="ORF">ASZ90_004347</name>
</gene>
<proteinExistence type="predicted"/>
<organism evidence="1">
    <name type="scientific">hydrocarbon metagenome</name>
    <dbReference type="NCBI Taxonomy" id="938273"/>
    <lineage>
        <taxon>unclassified sequences</taxon>
        <taxon>metagenomes</taxon>
        <taxon>ecological metagenomes</taxon>
    </lineage>
</organism>
<dbReference type="EMBL" id="LNQE01000593">
    <property type="protein sequence ID" value="KUG25831.1"/>
    <property type="molecule type" value="Genomic_DNA"/>
</dbReference>
<dbReference type="AlphaFoldDB" id="A0A0W8FY22"/>
<comment type="caution">
    <text evidence="1">The sequence shown here is derived from an EMBL/GenBank/DDBJ whole genome shotgun (WGS) entry which is preliminary data.</text>
</comment>
<sequence length="94" mass="10583">MNNPNIIAAIEFENSNAETNYIRFGAEYNIFENLYLRGGVDKIDIGNFDIPVRPSLGFSYFHALGFGVVGFNYAFAIEPYSSHDQHIVGLNINF</sequence>
<reference evidence="1" key="1">
    <citation type="journal article" date="2015" name="Proc. Natl. Acad. Sci. U.S.A.">
        <title>Networks of energetic and metabolic interactions define dynamics in microbial communities.</title>
        <authorList>
            <person name="Embree M."/>
            <person name="Liu J.K."/>
            <person name="Al-Bassam M.M."/>
            <person name="Zengler K."/>
        </authorList>
    </citation>
    <scope>NUCLEOTIDE SEQUENCE</scope>
</reference>
<accession>A0A0W8FY22</accession>